<name>A0A1Y0CCK1_9MYCO</name>
<dbReference type="InterPro" id="IPR029068">
    <property type="entry name" value="Glyas_Bleomycin-R_OHBP_Dase"/>
</dbReference>
<accession>A0A1Y0CCK1</accession>
<dbReference type="Pfam" id="PF00903">
    <property type="entry name" value="Glyoxalase"/>
    <property type="match status" value="1"/>
</dbReference>
<proteinExistence type="predicted"/>
<evidence type="ECO:0000313" key="2">
    <source>
        <dbReference type="EMBL" id="ART72764.1"/>
    </source>
</evidence>
<reference evidence="2 3" key="1">
    <citation type="submission" date="2017-04" db="EMBL/GenBank/DDBJ databases">
        <title>Whole Genome Sequence of 1,4-Dioxane Degrading Bacterium Mycobacterium dioxanotrophicus PH-06.</title>
        <authorList>
            <person name="He Y."/>
        </authorList>
    </citation>
    <scope>NUCLEOTIDE SEQUENCE [LARGE SCALE GENOMIC DNA]</scope>
    <source>
        <strain evidence="2 3">PH-06</strain>
    </source>
</reference>
<dbReference type="AlphaFoldDB" id="A0A1Y0CCK1"/>
<dbReference type="KEGG" id="mdx:BTO20_33130"/>
<dbReference type="EMBL" id="CP020809">
    <property type="protein sequence ID" value="ART72764.1"/>
    <property type="molecule type" value="Genomic_DNA"/>
</dbReference>
<dbReference type="OrthoDB" id="9809391at2"/>
<sequence length="77" mass="8573">MIWLHPSATDYQSPKSLGAATGMTVIVVDNADDHYRRSLAAGAQVIEEPTDQPYGVREWGARDLEGQLWFFHSPLSD</sequence>
<feature type="domain" description="Glyoxalase/fosfomycin resistance/dioxygenase" evidence="1">
    <location>
        <begin position="16"/>
        <end position="69"/>
    </location>
</feature>
<evidence type="ECO:0000259" key="1">
    <source>
        <dbReference type="Pfam" id="PF00903"/>
    </source>
</evidence>
<evidence type="ECO:0000313" key="3">
    <source>
        <dbReference type="Proteomes" id="UP000195331"/>
    </source>
</evidence>
<dbReference type="InterPro" id="IPR004360">
    <property type="entry name" value="Glyas_Fos-R_dOase_dom"/>
</dbReference>
<protein>
    <recommendedName>
        <fullName evidence="1">Glyoxalase/fosfomycin resistance/dioxygenase domain-containing protein</fullName>
    </recommendedName>
</protein>
<organism evidence="2 3">
    <name type="scientific">Mycobacterium dioxanotrophicus</name>
    <dbReference type="NCBI Taxonomy" id="482462"/>
    <lineage>
        <taxon>Bacteria</taxon>
        <taxon>Bacillati</taxon>
        <taxon>Actinomycetota</taxon>
        <taxon>Actinomycetes</taxon>
        <taxon>Mycobacteriales</taxon>
        <taxon>Mycobacteriaceae</taxon>
        <taxon>Mycobacterium</taxon>
    </lineage>
</organism>
<dbReference type="SUPFAM" id="SSF54593">
    <property type="entry name" value="Glyoxalase/Bleomycin resistance protein/Dihydroxybiphenyl dioxygenase"/>
    <property type="match status" value="1"/>
</dbReference>
<dbReference type="Proteomes" id="UP000195331">
    <property type="component" value="Chromosome"/>
</dbReference>
<gene>
    <name evidence="2" type="ORF">BTO20_33130</name>
</gene>
<keyword evidence="3" id="KW-1185">Reference proteome</keyword>
<dbReference type="Gene3D" id="3.30.720.110">
    <property type="match status" value="1"/>
</dbReference>